<reference evidence="10 11" key="1">
    <citation type="submission" date="2018-05" db="EMBL/GenBank/DDBJ databases">
        <title>Genomic Encyclopedia of Type Strains, Phase IV (KMG-IV): sequencing the most valuable type-strain genomes for metagenomic binning, comparative biology and taxonomic classification.</title>
        <authorList>
            <person name="Goeker M."/>
        </authorList>
    </citation>
    <scope>NUCLEOTIDE SEQUENCE [LARGE SCALE GENOMIC DNA]</scope>
    <source>
        <strain evidence="10 11">DSM 103371</strain>
    </source>
</reference>
<evidence type="ECO:0000256" key="7">
    <source>
        <dbReference type="ARBA" id="ARBA00023136"/>
    </source>
</evidence>
<dbReference type="GO" id="GO:0005886">
    <property type="term" value="C:plasma membrane"/>
    <property type="evidence" value="ECO:0007669"/>
    <property type="project" value="UniProtKB-SubCell"/>
</dbReference>
<feature type="transmembrane region" description="Helical" evidence="8">
    <location>
        <begin position="328"/>
        <end position="344"/>
    </location>
</feature>
<evidence type="ECO:0000313" key="11">
    <source>
        <dbReference type="Proteomes" id="UP000245390"/>
    </source>
</evidence>
<keyword evidence="4 10" id="KW-0808">Transferase</keyword>
<keyword evidence="2" id="KW-1003">Cell membrane</keyword>
<feature type="transmembrane region" description="Helical" evidence="8">
    <location>
        <begin position="356"/>
        <end position="375"/>
    </location>
</feature>
<evidence type="ECO:0000256" key="4">
    <source>
        <dbReference type="ARBA" id="ARBA00022679"/>
    </source>
</evidence>
<dbReference type="GO" id="GO:0009103">
    <property type="term" value="P:lipopolysaccharide biosynthetic process"/>
    <property type="evidence" value="ECO:0007669"/>
    <property type="project" value="TreeGrafter"/>
</dbReference>
<proteinExistence type="predicted"/>
<name>A0A316G236_9RHOB</name>
<feature type="transmembrane region" description="Helical" evidence="8">
    <location>
        <begin position="20"/>
        <end position="41"/>
    </location>
</feature>
<keyword evidence="3" id="KW-0328">Glycosyltransferase</keyword>
<gene>
    <name evidence="10" type="ORF">C8D95_10991</name>
</gene>
<feature type="transmembrane region" description="Helical" evidence="8">
    <location>
        <begin position="102"/>
        <end position="119"/>
    </location>
</feature>
<dbReference type="EMBL" id="QGGV01000009">
    <property type="protein sequence ID" value="PWK55004.1"/>
    <property type="molecule type" value="Genomic_DNA"/>
</dbReference>
<dbReference type="GO" id="GO:0016763">
    <property type="term" value="F:pentosyltransferase activity"/>
    <property type="evidence" value="ECO:0007669"/>
    <property type="project" value="TreeGrafter"/>
</dbReference>
<dbReference type="InterPro" id="IPR050297">
    <property type="entry name" value="LipidA_mod_glycosyltrf_83"/>
</dbReference>
<feature type="transmembrane region" description="Helical" evidence="8">
    <location>
        <begin position="224"/>
        <end position="243"/>
    </location>
</feature>
<evidence type="ECO:0000256" key="8">
    <source>
        <dbReference type="SAM" id="Phobius"/>
    </source>
</evidence>
<dbReference type="PANTHER" id="PTHR33908">
    <property type="entry name" value="MANNOSYLTRANSFERASE YKCB-RELATED"/>
    <property type="match status" value="1"/>
</dbReference>
<dbReference type="GO" id="GO:0010041">
    <property type="term" value="P:response to iron(III) ion"/>
    <property type="evidence" value="ECO:0007669"/>
    <property type="project" value="TreeGrafter"/>
</dbReference>
<comment type="caution">
    <text evidence="10">The sequence shown here is derived from an EMBL/GenBank/DDBJ whole genome shotgun (WGS) entry which is preliminary data.</text>
</comment>
<evidence type="ECO:0000256" key="6">
    <source>
        <dbReference type="ARBA" id="ARBA00022989"/>
    </source>
</evidence>
<evidence type="ECO:0000256" key="1">
    <source>
        <dbReference type="ARBA" id="ARBA00004651"/>
    </source>
</evidence>
<feature type="transmembrane region" description="Helical" evidence="8">
    <location>
        <begin position="173"/>
        <end position="203"/>
    </location>
</feature>
<keyword evidence="6 8" id="KW-1133">Transmembrane helix</keyword>
<protein>
    <submittedName>
        <fullName evidence="10">4-amino-4-deoxy-L-arabinose transferase-like glycosyltransferase</fullName>
    </submittedName>
</protein>
<dbReference type="KEGG" id="salo:EF888_19840"/>
<dbReference type="InterPro" id="IPR038731">
    <property type="entry name" value="RgtA/B/C-like"/>
</dbReference>
<feature type="transmembrane region" description="Helical" evidence="8">
    <location>
        <begin position="387"/>
        <end position="406"/>
    </location>
</feature>
<evidence type="ECO:0000313" key="10">
    <source>
        <dbReference type="EMBL" id="PWK55004.1"/>
    </source>
</evidence>
<keyword evidence="11" id="KW-1185">Reference proteome</keyword>
<feature type="domain" description="Glycosyltransferase RgtA/B/C/D-like" evidence="9">
    <location>
        <begin position="73"/>
        <end position="222"/>
    </location>
</feature>
<comment type="subcellular location">
    <subcellularLocation>
        <location evidence="1">Cell membrane</location>
        <topology evidence="1">Multi-pass membrane protein</topology>
    </subcellularLocation>
</comment>
<dbReference type="Proteomes" id="UP000245390">
    <property type="component" value="Unassembled WGS sequence"/>
</dbReference>
<evidence type="ECO:0000256" key="3">
    <source>
        <dbReference type="ARBA" id="ARBA00022676"/>
    </source>
</evidence>
<evidence type="ECO:0000256" key="2">
    <source>
        <dbReference type="ARBA" id="ARBA00022475"/>
    </source>
</evidence>
<sequence length="528" mass="57335">MLLAQDLDKRTERATDLWQVWCLAGLLAVVFVGGVLLRPALPIDETRYLSVAWEMHLSGDYFVPTKNGETYAHKPPLLFWLINAVWSVTGVSEVAARLVGPAFAILNLPLTFVLARRLYPDRPDIAPAAAAVLTSLLFYGLYAGLTMFDAMLTAMTLLFLSGAWAALREDRRMGWLVCGLALGLGILAKGPVILLHTLPVLLFSGAWRASNVKLSSVLKGTLSALGIGAVIAAAWLLPALVLGGDAYRDELLWTQTAGRVANAFDHARPAWFFLALLPIYLLPWSLNLDAWRAMGRIELAHPAVRMLVLHVAGALLLFSLIASKQVHYLLPELPALSILLASVLQTRRLRVRSNLAVIGSGLAASGVAIGLFVNGDQWTSIWITDSTLAGAALLLGYAALTVIFLGRRTLFGITLWTLSTFAVLNAWIGASALGRNNDIQEFTRHFAGRDGQDIAYLGKPYNAEFNFIGRLTSPIYDASSLHDVKVWATRHPRGLIVAPVGTLPDAPSVTVTYGRRSFGIWNAEVAVD</sequence>
<dbReference type="RefSeq" id="WP_109760409.1">
    <property type="nucleotide sequence ID" value="NZ_CP034588.1"/>
</dbReference>
<accession>A0A316G236</accession>
<feature type="transmembrane region" description="Helical" evidence="8">
    <location>
        <begin position="303"/>
        <end position="322"/>
    </location>
</feature>
<feature type="transmembrane region" description="Helical" evidence="8">
    <location>
        <begin position="413"/>
        <end position="434"/>
    </location>
</feature>
<dbReference type="PANTHER" id="PTHR33908:SF3">
    <property type="entry name" value="UNDECAPRENYL PHOSPHATE-ALPHA-4-AMINO-4-DEOXY-L-ARABINOSE ARABINOSYL TRANSFERASE"/>
    <property type="match status" value="1"/>
</dbReference>
<evidence type="ECO:0000259" key="9">
    <source>
        <dbReference type="Pfam" id="PF13231"/>
    </source>
</evidence>
<feature type="transmembrane region" description="Helical" evidence="8">
    <location>
        <begin position="270"/>
        <end position="291"/>
    </location>
</feature>
<dbReference type="Pfam" id="PF13231">
    <property type="entry name" value="PMT_2"/>
    <property type="match status" value="1"/>
</dbReference>
<evidence type="ECO:0000256" key="5">
    <source>
        <dbReference type="ARBA" id="ARBA00022692"/>
    </source>
</evidence>
<keyword evidence="5 8" id="KW-0812">Transmembrane</keyword>
<organism evidence="10 11">
    <name type="scientific">Silicimonas algicola</name>
    <dbReference type="NCBI Taxonomy" id="1826607"/>
    <lineage>
        <taxon>Bacteria</taxon>
        <taxon>Pseudomonadati</taxon>
        <taxon>Pseudomonadota</taxon>
        <taxon>Alphaproteobacteria</taxon>
        <taxon>Rhodobacterales</taxon>
        <taxon>Paracoccaceae</taxon>
    </lineage>
</organism>
<dbReference type="OrthoDB" id="9810951at2"/>
<keyword evidence="7 8" id="KW-0472">Membrane</keyword>
<dbReference type="AlphaFoldDB" id="A0A316G236"/>